<sequence>MTTDSSKHGSLVKTDGPLAPTSRKVSQKHKKADGPKLEERLKLAKERREERAKYLEQRTQQQAAKRAQWLEKEVRARQQRERQLNERRKRLEEQRLRAERRRALLQEKDRQKLEKNKERYEAAVRRSAKKTWAEIRQLRWSWAGGLNQTSSRETRSLQLSARESRIVERLMTPTLSFLARSRSSTTLLNSSKDSHSCLHSHSASPLTACAHHCAGRQRVSASTPDIRQRPRRLEPILVERKKKKEKKDKERENEREKALGKGKEQKPRRTLKPRAEPSAPGSKTQLTPQNTPSSPSPTVSLSGPKTRRKRSNTPARVQLPIASPVTMETVGEPHQSVNPEGKKSSTSVPSIVVSTDPSTAALPSAPITTATPTPSPLAPCPSTLSTSTSALASLPTGGRPTAGTTDPEQAARSLAEKRRQVREEREREEQERREQEERNRVLREEREAWEVEERRCREEEAQRAAEEQQSAAQRLEEAAQEESERLQKIKEEEAAKAREEAERQRQERNRHFQREEEERMERKKRLEEIMKRTRKAEGGEKNDAPLQQCSSAPRVDGKDAQRDAESSLTPTDSKQNPDTTQSNRQAETVQSQGSMKESPLMNGVQTANHHNGLSDLEIIQLASHTGGGNEGRERSESGIPSDPIPALDSGEAFLMKTGSLKAQHIAGVL</sequence>
<feature type="compositionally biased region" description="Low complexity" evidence="6">
    <location>
        <begin position="344"/>
        <end position="372"/>
    </location>
</feature>
<evidence type="ECO:0008006" key="9">
    <source>
        <dbReference type="Google" id="ProtNLM"/>
    </source>
</evidence>
<feature type="compositionally biased region" description="Basic and acidic residues" evidence="6">
    <location>
        <begin position="68"/>
        <end position="83"/>
    </location>
</feature>
<dbReference type="Pfam" id="PF05672">
    <property type="entry name" value="MAP7"/>
    <property type="match status" value="1"/>
</dbReference>
<comment type="subcellular location">
    <subcellularLocation>
        <location evidence="1">Cytoplasm</location>
        <location evidence="1">Cytoskeleton</location>
    </subcellularLocation>
</comment>
<name>A0AAD7R5I4_9TELE</name>
<dbReference type="GO" id="GO:0015630">
    <property type="term" value="C:microtubule cytoskeleton"/>
    <property type="evidence" value="ECO:0007669"/>
    <property type="project" value="InterPro"/>
</dbReference>
<feature type="compositionally biased region" description="Basic and acidic residues" evidence="6">
    <location>
        <begin position="32"/>
        <end position="56"/>
    </location>
</feature>
<organism evidence="7 8">
    <name type="scientific">Aldrovandia affinis</name>
    <dbReference type="NCBI Taxonomy" id="143900"/>
    <lineage>
        <taxon>Eukaryota</taxon>
        <taxon>Metazoa</taxon>
        <taxon>Chordata</taxon>
        <taxon>Craniata</taxon>
        <taxon>Vertebrata</taxon>
        <taxon>Euteleostomi</taxon>
        <taxon>Actinopterygii</taxon>
        <taxon>Neopterygii</taxon>
        <taxon>Teleostei</taxon>
        <taxon>Notacanthiformes</taxon>
        <taxon>Halosauridae</taxon>
        <taxon>Aldrovandia</taxon>
    </lineage>
</organism>
<dbReference type="AlphaFoldDB" id="A0AAD7R5I4"/>
<evidence type="ECO:0000256" key="5">
    <source>
        <dbReference type="ARBA" id="ARBA00023212"/>
    </source>
</evidence>
<dbReference type="PANTHER" id="PTHR15073:SF2">
    <property type="entry name" value="MAP7 DOMAIN-CONTAINING PROTEIN 1"/>
    <property type="match status" value="1"/>
</dbReference>
<evidence type="ECO:0000256" key="4">
    <source>
        <dbReference type="ARBA" id="ARBA00023054"/>
    </source>
</evidence>
<comment type="caution">
    <text evidence="7">The sequence shown here is derived from an EMBL/GenBank/DDBJ whole genome shotgun (WGS) entry which is preliminary data.</text>
</comment>
<feature type="compositionally biased region" description="Low complexity" evidence="6">
    <location>
        <begin position="284"/>
        <end position="304"/>
    </location>
</feature>
<reference evidence="7" key="1">
    <citation type="journal article" date="2023" name="Science">
        <title>Genome structures resolve the early diversification of teleost fishes.</title>
        <authorList>
            <person name="Parey E."/>
            <person name="Louis A."/>
            <person name="Montfort J."/>
            <person name="Bouchez O."/>
            <person name="Roques C."/>
            <person name="Iampietro C."/>
            <person name="Lluch J."/>
            <person name="Castinel A."/>
            <person name="Donnadieu C."/>
            <person name="Desvignes T."/>
            <person name="Floi Bucao C."/>
            <person name="Jouanno E."/>
            <person name="Wen M."/>
            <person name="Mejri S."/>
            <person name="Dirks R."/>
            <person name="Jansen H."/>
            <person name="Henkel C."/>
            <person name="Chen W.J."/>
            <person name="Zahm M."/>
            <person name="Cabau C."/>
            <person name="Klopp C."/>
            <person name="Thompson A.W."/>
            <person name="Robinson-Rechavi M."/>
            <person name="Braasch I."/>
            <person name="Lecointre G."/>
            <person name="Bobe J."/>
            <person name="Postlethwait J.H."/>
            <person name="Berthelot C."/>
            <person name="Roest Crollius H."/>
            <person name="Guiguen Y."/>
        </authorList>
    </citation>
    <scope>NUCLEOTIDE SEQUENCE</scope>
    <source>
        <strain evidence="7">NC1722</strain>
    </source>
</reference>
<feature type="compositionally biased region" description="Basic and acidic residues" evidence="6">
    <location>
        <begin position="555"/>
        <end position="565"/>
    </location>
</feature>
<feature type="compositionally biased region" description="Basic and acidic residues" evidence="6">
    <location>
        <begin position="226"/>
        <end position="239"/>
    </location>
</feature>
<evidence type="ECO:0000256" key="6">
    <source>
        <dbReference type="SAM" id="MobiDB-lite"/>
    </source>
</evidence>
<dbReference type="GO" id="GO:0000226">
    <property type="term" value="P:microtubule cytoskeleton organization"/>
    <property type="evidence" value="ECO:0007669"/>
    <property type="project" value="InterPro"/>
</dbReference>
<feature type="compositionally biased region" description="Low complexity" evidence="6">
    <location>
        <begin position="57"/>
        <end position="67"/>
    </location>
</feature>
<accession>A0AAD7R5I4</accession>
<dbReference type="InterPro" id="IPR051483">
    <property type="entry name" value="MAP7_domain-containing"/>
</dbReference>
<feature type="compositionally biased region" description="Basic and acidic residues" evidence="6">
    <location>
        <begin position="474"/>
        <end position="543"/>
    </location>
</feature>
<comment type="similarity">
    <text evidence="2">Belongs to the MAP7 family.</text>
</comment>
<feature type="compositionally biased region" description="Low complexity" evidence="6">
    <location>
        <begin position="380"/>
        <end position="396"/>
    </location>
</feature>
<dbReference type="PANTHER" id="PTHR15073">
    <property type="entry name" value="MICROTUBULE-ASSOCIATED PROTEIN"/>
    <property type="match status" value="1"/>
</dbReference>
<protein>
    <recommendedName>
        <fullName evidence="9">MAP7 domain-containing protein 1-like</fullName>
    </recommendedName>
</protein>
<keyword evidence="4" id="KW-0175">Coiled coil</keyword>
<feature type="compositionally biased region" description="Basic and acidic residues" evidence="6">
    <location>
        <begin position="414"/>
        <end position="466"/>
    </location>
</feature>
<evidence type="ECO:0000256" key="1">
    <source>
        <dbReference type="ARBA" id="ARBA00004245"/>
    </source>
</evidence>
<evidence type="ECO:0000313" key="7">
    <source>
        <dbReference type="EMBL" id="KAJ8366447.1"/>
    </source>
</evidence>
<keyword evidence="5" id="KW-0206">Cytoskeleton</keyword>
<feature type="compositionally biased region" description="Basic and acidic residues" evidence="6">
    <location>
        <begin position="247"/>
        <end position="267"/>
    </location>
</feature>
<evidence type="ECO:0000256" key="3">
    <source>
        <dbReference type="ARBA" id="ARBA00022490"/>
    </source>
</evidence>
<evidence type="ECO:0000313" key="8">
    <source>
        <dbReference type="Proteomes" id="UP001221898"/>
    </source>
</evidence>
<feature type="compositionally biased region" description="Polar residues" evidence="6">
    <location>
        <begin position="566"/>
        <end position="595"/>
    </location>
</feature>
<feature type="region of interest" description="Disordered" evidence="6">
    <location>
        <begin position="623"/>
        <end position="646"/>
    </location>
</feature>
<gene>
    <name evidence="7" type="ORF">AAFF_G00355480</name>
</gene>
<keyword evidence="8" id="KW-1185">Reference proteome</keyword>
<dbReference type="EMBL" id="JAINUG010000590">
    <property type="protein sequence ID" value="KAJ8366447.1"/>
    <property type="molecule type" value="Genomic_DNA"/>
</dbReference>
<feature type="region of interest" description="Disordered" evidence="6">
    <location>
        <begin position="217"/>
        <end position="608"/>
    </location>
</feature>
<dbReference type="InterPro" id="IPR008604">
    <property type="entry name" value="MAP7_fam"/>
</dbReference>
<proteinExistence type="inferred from homology"/>
<feature type="region of interest" description="Disordered" evidence="6">
    <location>
        <begin position="1"/>
        <end position="83"/>
    </location>
</feature>
<dbReference type="Proteomes" id="UP001221898">
    <property type="component" value="Unassembled WGS sequence"/>
</dbReference>
<evidence type="ECO:0000256" key="2">
    <source>
        <dbReference type="ARBA" id="ARBA00007525"/>
    </source>
</evidence>
<keyword evidence="3" id="KW-0963">Cytoplasm</keyword>